<keyword evidence="3" id="KW-1185">Reference proteome</keyword>
<dbReference type="EMBL" id="AFZC02000003">
    <property type="protein sequence ID" value="EHL10773.1"/>
    <property type="molecule type" value="Genomic_DNA"/>
</dbReference>
<gene>
    <name evidence="2" type="ORF">HMPREF9625_00969</name>
</gene>
<evidence type="ECO:0000256" key="1">
    <source>
        <dbReference type="SAM" id="MobiDB-lite"/>
    </source>
</evidence>
<reference evidence="2" key="2">
    <citation type="submission" date="2013-03" db="EMBL/GenBank/DDBJ databases">
        <title>The Genome Sequence of Oribacterium sp. ACB1.</title>
        <authorList>
            <consortium name="The Broad Institute Genomics Platform"/>
            <consortium name="The Broad Institute Genome Sequencing Center for Infectious Disease"/>
            <person name="Earl A."/>
            <person name="Ward D."/>
            <person name="Feldgarden M."/>
            <person name="Gevers D."/>
            <person name="Sizova M."/>
            <person name="Hazen A."/>
            <person name="Epstein S."/>
            <person name="Walker B."/>
            <person name="Young S."/>
            <person name="Zeng Q."/>
            <person name="Gargeya S."/>
            <person name="Fitzgerald M."/>
            <person name="Haas B."/>
            <person name="Abouelleil A."/>
            <person name="Allen A.W."/>
            <person name="Alvarado L."/>
            <person name="Arachchi H.M."/>
            <person name="Berlin A.M."/>
            <person name="Chapman S.B."/>
            <person name="Gainer-Dewar J."/>
            <person name="Goldberg J."/>
            <person name="Griggs A."/>
            <person name="Gujja S."/>
            <person name="Hansen M."/>
            <person name="Howarth C."/>
            <person name="Imamovic A."/>
            <person name="Ireland A."/>
            <person name="Larimer J."/>
            <person name="McCowan C."/>
            <person name="Murphy C."/>
            <person name="Pearson M."/>
            <person name="Poon T.W."/>
            <person name="Priest M."/>
            <person name="Roberts A."/>
            <person name="Saif S."/>
            <person name="Shea T."/>
            <person name="Sisk P."/>
            <person name="Sykes S."/>
            <person name="Wortman J."/>
            <person name="Nusbaum C."/>
            <person name="Birren B."/>
        </authorList>
    </citation>
    <scope>NUCLEOTIDE SEQUENCE [LARGE SCALE GENOMIC DNA]</scope>
    <source>
        <strain evidence="2">ACB1</strain>
    </source>
</reference>
<evidence type="ECO:0000313" key="3">
    <source>
        <dbReference type="Proteomes" id="UP000018461"/>
    </source>
</evidence>
<name>G9WNN6_9FIRM</name>
<comment type="caution">
    <text evidence="2">The sequence shown here is derived from an EMBL/GenBank/DDBJ whole genome shotgun (WGS) entry which is preliminary data.</text>
</comment>
<sequence length="152" mass="18000">MDKQLDSLYAIDLLGILISGREEGDFQGELVQQYSKDRIPFYGTLDLIKKMESFYDEWDYPEASSRERSFRKREKYSYPDRRGKKRLADEASHLEKFPIVEERGSKGSFFVHTKFRQRTSWQGDVYHGESGDAYSFSSVLHLFRIMERECAR</sequence>
<feature type="region of interest" description="Disordered" evidence="1">
    <location>
        <begin position="62"/>
        <end position="83"/>
    </location>
</feature>
<dbReference type="STRING" id="796943.HMPREF9625_00969"/>
<dbReference type="RefSeq" id="WP_009534825.1">
    <property type="nucleotide sequence ID" value="NZ_KE148312.1"/>
</dbReference>
<proteinExistence type="predicted"/>
<dbReference type="Proteomes" id="UP000018461">
    <property type="component" value="Unassembled WGS sequence"/>
</dbReference>
<protein>
    <submittedName>
        <fullName evidence="2">Uncharacterized protein</fullName>
    </submittedName>
</protein>
<reference evidence="2" key="1">
    <citation type="submission" date="2011-08" db="EMBL/GenBank/DDBJ databases">
        <authorList>
            <consortium name="The Broad Institute Genome Sequencing Platform"/>
            <person name="Earl A."/>
            <person name="Ward D."/>
            <person name="Feldgarden M."/>
            <person name="Gevers D."/>
            <person name="Sizova M."/>
            <person name="Hazen A."/>
            <person name="Epstein S."/>
            <person name="Young S.K."/>
            <person name="Zeng Q."/>
            <person name="Gargeya S."/>
            <person name="Fitzgerald M."/>
            <person name="Haas B."/>
            <person name="Abouelleil A."/>
            <person name="Alvarado L."/>
            <person name="Arachchi H.M."/>
            <person name="Berlin A."/>
            <person name="Brown A."/>
            <person name="Chapman S.B."/>
            <person name="Chen Z."/>
            <person name="Dunbar C."/>
            <person name="Freedman E."/>
            <person name="Gearin G."/>
            <person name="Gellesch M."/>
            <person name="Goldberg J."/>
            <person name="Griggs A."/>
            <person name="Gujja S."/>
            <person name="Heiman D."/>
            <person name="Howarth C."/>
            <person name="Larson L."/>
            <person name="Lui A."/>
            <person name="MacDonald P.J.P."/>
            <person name="Montmayeur A."/>
            <person name="Murphy C."/>
            <person name="Neiman D."/>
            <person name="Pearson M."/>
            <person name="Priest M."/>
            <person name="Roberts A."/>
            <person name="Saif S."/>
            <person name="Shea T."/>
            <person name="Shenoy N."/>
            <person name="Sisk P."/>
            <person name="Stolte C."/>
            <person name="Sykes S."/>
            <person name="Wortman J."/>
            <person name="Nusbaum C."/>
            <person name="Birren B."/>
        </authorList>
    </citation>
    <scope>NUCLEOTIDE SEQUENCE</scope>
    <source>
        <strain evidence="2">ACB1</strain>
    </source>
</reference>
<evidence type="ECO:0000313" key="2">
    <source>
        <dbReference type="EMBL" id="EHL10773.1"/>
    </source>
</evidence>
<organism evidence="2 3">
    <name type="scientific">Oribacterium parvum ACB1</name>
    <dbReference type="NCBI Taxonomy" id="796943"/>
    <lineage>
        <taxon>Bacteria</taxon>
        <taxon>Bacillati</taxon>
        <taxon>Bacillota</taxon>
        <taxon>Clostridia</taxon>
        <taxon>Lachnospirales</taxon>
        <taxon>Lachnospiraceae</taxon>
        <taxon>Oribacterium</taxon>
    </lineage>
</organism>
<dbReference type="AlphaFoldDB" id="G9WNN6"/>
<dbReference type="PATRIC" id="fig|796943.3.peg.1387"/>
<accession>G9WNN6</accession>
<dbReference type="HOGENOM" id="CLU_114446_1_0_9"/>